<protein>
    <submittedName>
        <fullName evidence="4">Tetratricopeptide repeat protein</fullName>
    </submittedName>
</protein>
<dbReference type="OrthoDB" id="9150494at2"/>
<dbReference type="Pfam" id="PF13424">
    <property type="entry name" value="TPR_12"/>
    <property type="match status" value="1"/>
</dbReference>
<dbReference type="SMART" id="SM01043">
    <property type="entry name" value="BTAD"/>
    <property type="match status" value="1"/>
</dbReference>
<dbReference type="GO" id="GO:0005524">
    <property type="term" value="F:ATP binding"/>
    <property type="evidence" value="ECO:0007669"/>
    <property type="project" value="UniProtKB-KW"/>
</dbReference>
<accession>A0A437RSI9</accession>
<keyword evidence="2" id="KW-0067">ATP-binding</keyword>
<dbReference type="EMBL" id="SACR01000001">
    <property type="protein sequence ID" value="RVU49727.1"/>
    <property type="molecule type" value="Genomic_DNA"/>
</dbReference>
<evidence type="ECO:0000259" key="3">
    <source>
        <dbReference type="SMART" id="SM01043"/>
    </source>
</evidence>
<dbReference type="AlphaFoldDB" id="A0A437RSI9"/>
<dbReference type="SUPFAM" id="SSF52540">
    <property type="entry name" value="P-loop containing nucleoside triphosphate hydrolases"/>
    <property type="match status" value="1"/>
</dbReference>
<dbReference type="SUPFAM" id="SSF48452">
    <property type="entry name" value="TPR-like"/>
    <property type="match status" value="3"/>
</dbReference>
<sequence length="1118" mass="118476">MQDTPLLLQLTGAPSVVTAPGARPLPLAPPDALMLAWLALEGPTSRERLAALLWPGSETEAARNAMRQRLFRLRKQIGRDAATGTATLALAPDVRHDLDTATGLLGDLRLPEAPEIDTWLEGRRAARRAAARQGEEARIEALEAAGDVAAALPLALALLERDPLSEDAHRRVMRLHYLRGDRAAALLAFDRCEQMLKHEVGAAPAAATLALLATIEQSGTVAHSERVRSAPPAAVLRPPRLVGRDTELAALQRGLGAGEVVVVIGEAGMGKSRLLQALAGMRPGVLHSSGRPGDALVPYATLARALRQVLDRDPAAADPALRRALAPLLPELAEAAEPLPPTQQPLAQPVLALLQRARRSIDTLVLDDLHFADAATLELLQGLVAAPRDLVAARGDSLPRCCLGLRPAATGTPLSGLLLALAAAGPHTRLPLQPLSEAAMAEFVDSLGLPGVSGAALAPVLCQRTGGNPLFALETLKLAWSDGSLGTLAAPGVAEQLPRPDTLAQLIGQQLARLSAPALQLARVAAVAGVDFSIALAAHLLGRSVLDLADPWAELEAQQVLRGESFAHDLVHDAVLQGLPEVIARHLHGQTAAWLETQTADTHAADPARVAAHWEAAGQRARALPALRTAAELAHRSLRENERIGFLLRAADIAEAAERPDEAFDLLRDAIEGHMNTLRQADGLPLVDRLQALARTPLQQALAAGDRAWYSAVLGDFDTAIEQGSAALALAEPLGNEALLTLLRQRLGTALSLTGRFEEALPHMRAAEQGIGLLAAPEVAAEFHGNLAVVLSNLGRPLDAQPHYERCVSISRDVGDHSQLATNLANYASSCLDAGDLALATAQIAQAQRIVSTYELDGSSAGYIATLQAQCERGAGRYATALEWCRRAEDIISERNPSRVPVARLPLAQVWLELGQHARAQQVLGGEALAAARRMPARYAVRWLVLLARLQRRLRLDPSALLAEAATLAPADGWPELRLIVRTEQALAEGPAESIARLLAVADEAQGLSLHGAELGALLHAAQRVREPAQALSLARRATARASGTEALHADRALRYTAPALAWLCGGRRAEAQALWDEGRAWLRTTAAAHVPAEFADSFLHQHPLHRELLGPLPGAAG</sequence>
<keyword evidence="1" id="KW-0547">Nucleotide-binding</keyword>
<dbReference type="InterPro" id="IPR027417">
    <property type="entry name" value="P-loop_NTPase"/>
</dbReference>
<dbReference type="GO" id="GO:0005737">
    <property type="term" value="C:cytoplasm"/>
    <property type="evidence" value="ECO:0007669"/>
    <property type="project" value="TreeGrafter"/>
</dbReference>
<gene>
    <name evidence="4" type="ORF">EOE66_04025</name>
</gene>
<evidence type="ECO:0000256" key="2">
    <source>
        <dbReference type="ARBA" id="ARBA00022840"/>
    </source>
</evidence>
<evidence type="ECO:0000313" key="4">
    <source>
        <dbReference type="EMBL" id="RVU49727.1"/>
    </source>
</evidence>
<dbReference type="PANTHER" id="PTHR16305:SF35">
    <property type="entry name" value="TRANSCRIPTIONAL ACTIVATOR DOMAIN"/>
    <property type="match status" value="1"/>
</dbReference>
<keyword evidence="5" id="KW-1185">Reference proteome</keyword>
<dbReference type="Pfam" id="PF03704">
    <property type="entry name" value="BTAD"/>
    <property type="match status" value="1"/>
</dbReference>
<comment type="caution">
    <text evidence="4">The sequence shown here is derived from an EMBL/GenBank/DDBJ whole genome shotgun (WGS) entry which is preliminary data.</text>
</comment>
<dbReference type="InterPro" id="IPR005158">
    <property type="entry name" value="BTAD"/>
</dbReference>
<proteinExistence type="predicted"/>
<dbReference type="PANTHER" id="PTHR16305">
    <property type="entry name" value="TESTICULAR SOLUBLE ADENYLYL CYCLASE"/>
    <property type="match status" value="1"/>
</dbReference>
<evidence type="ECO:0000256" key="1">
    <source>
        <dbReference type="ARBA" id="ARBA00022741"/>
    </source>
</evidence>
<dbReference type="InterPro" id="IPR011990">
    <property type="entry name" value="TPR-like_helical_dom_sf"/>
</dbReference>
<organism evidence="4 5">
    <name type="scientific">Rubrivivax rivuli</name>
    <dbReference type="NCBI Taxonomy" id="1862385"/>
    <lineage>
        <taxon>Bacteria</taxon>
        <taxon>Pseudomonadati</taxon>
        <taxon>Pseudomonadota</taxon>
        <taxon>Betaproteobacteria</taxon>
        <taxon>Burkholderiales</taxon>
        <taxon>Sphaerotilaceae</taxon>
        <taxon>Rubrivivax</taxon>
    </lineage>
</organism>
<name>A0A437RSI9_9BURK</name>
<feature type="domain" description="Bacterial transcriptional activator" evidence="3">
    <location>
        <begin position="79"/>
        <end position="216"/>
    </location>
</feature>
<dbReference type="GO" id="GO:0004016">
    <property type="term" value="F:adenylate cyclase activity"/>
    <property type="evidence" value="ECO:0007669"/>
    <property type="project" value="TreeGrafter"/>
</dbReference>
<dbReference type="Pfam" id="PF13191">
    <property type="entry name" value="AAA_16"/>
    <property type="match status" value="1"/>
</dbReference>
<reference evidence="4 5" key="1">
    <citation type="submission" date="2019-01" db="EMBL/GenBank/DDBJ databases">
        <authorList>
            <person name="Chen W.-M."/>
        </authorList>
    </citation>
    <scope>NUCLEOTIDE SEQUENCE [LARGE SCALE GENOMIC DNA]</scope>
    <source>
        <strain evidence="4 5">KYPY4</strain>
    </source>
</reference>
<evidence type="ECO:0000313" key="5">
    <source>
        <dbReference type="Proteomes" id="UP000285575"/>
    </source>
</evidence>
<dbReference type="Gene3D" id="1.25.40.10">
    <property type="entry name" value="Tetratricopeptide repeat domain"/>
    <property type="match status" value="2"/>
</dbReference>
<dbReference type="Proteomes" id="UP000285575">
    <property type="component" value="Unassembled WGS sequence"/>
</dbReference>
<dbReference type="RefSeq" id="WP_128227360.1">
    <property type="nucleotide sequence ID" value="NZ_SACR01000001.1"/>
</dbReference>
<dbReference type="InterPro" id="IPR041664">
    <property type="entry name" value="AAA_16"/>
</dbReference>